<dbReference type="GO" id="GO:0070034">
    <property type="term" value="F:telomerase RNA binding"/>
    <property type="evidence" value="ECO:0007669"/>
    <property type="project" value="InterPro"/>
</dbReference>
<feature type="domain" description="XRRM" evidence="4">
    <location>
        <begin position="339"/>
        <end position="494"/>
    </location>
</feature>
<dbReference type="GO" id="GO:1990904">
    <property type="term" value="C:ribonucleoprotein complex"/>
    <property type="evidence" value="ECO:0007669"/>
    <property type="project" value="UniProtKB-UniRule"/>
</dbReference>
<dbReference type="Gene3D" id="3.30.70.330">
    <property type="match status" value="1"/>
</dbReference>
<sequence length="494" mass="55221">MSKPTISQDILLGNVCPVIAPNLANSITSKSGAEKDFCSPSLTTPYGQFQNCVKKLRLWILILNTGSEDAGFVPLNYILSQFPVFTSAYSESSSVSEVSRKLFERVQRIWSMSGWFCLHQIGGEGLGALPHRHLARQEGCMRSVEKTGFKSQVFRAMSVKERNGCPCMGSRRKSIGRKEQFICSLPLLSIDPLKADQDRTRAEVGVRAREEALKFGFRTMAKRHWDELREEYEAYRRRILDELLVEGVEEEEEEEEGEVIDDDGGMLRKPVVQAKGCDDNGDDGVRERHTKRRKIEPSLPTDTSSKTQTRTGAQTHTQTKTETRRQRRGETGITSKEPPYPTSCLVFVKNVHPSTNKTTLKKLFGRGFEGFGGAVDGEEGSAGGAGEVGGGGGVDYVNFNKGMDTCYLWLTTSSHTQHLVSYFSDSDRIVQRDGLDDLGTSTRLESQQNKVKVKGREPIKAQLVLGRPEEVYWEKVPEKVRLEAVRRSRELVGV</sequence>
<keyword evidence="1 2" id="KW-0694">RNA-binding</keyword>
<evidence type="ECO:0000256" key="2">
    <source>
        <dbReference type="PROSITE-ProRule" id="PRU01288"/>
    </source>
</evidence>
<evidence type="ECO:0000313" key="6">
    <source>
        <dbReference type="Proteomes" id="UP000297245"/>
    </source>
</evidence>
<dbReference type="AlphaFoldDB" id="A0A4S8MBL5"/>
<name>A0A4S8MBL5_DENBC</name>
<dbReference type="OrthoDB" id="439993at2759"/>
<dbReference type="EMBL" id="ML179115">
    <property type="protein sequence ID" value="THU99690.1"/>
    <property type="molecule type" value="Genomic_DNA"/>
</dbReference>
<dbReference type="PROSITE" id="PS51939">
    <property type="entry name" value="XRRM"/>
    <property type="match status" value="1"/>
</dbReference>
<feature type="region of interest" description="Disordered" evidence="3">
    <location>
        <begin position="272"/>
        <end position="342"/>
    </location>
</feature>
<dbReference type="InterPro" id="IPR012677">
    <property type="entry name" value="Nucleotide-bd_a/b_plait_sf"/>
</dbReference>
<feature type="compositionally biased region" description="Low complexity" evidence="3">
    <location>
        <begin position="307"/>
        <end position="318"/>
    </location>
</feature>
<reference evidence="5 6" key="1">
    <citation type="journal article" date="2019" name="Nat. Ecol. Evol.">
        <title>Megaphylogeny resolves global patterns of mushroom evolution.</title>
        <authorList>
            <person name="Varga T."/>
            <person name="Krizsan K."/>
            <person name="Foldi C."/>
            <person name="Dima B."/>
            <person name="Sanchez-Garcia M."/>
            <person name="Sanchez-Ramirez S."/>
            <person name="Szollosi G.J."/>
            <person name="Szarkandi J.G."/>
            <person name="Papp V."/>
            <person name="Albert L."/>
            <person name="Andreopoulos W."/>
            <person name="Angelini C."/>
            <person name="Antonin V."/>
            <person name="Barry K.W."/>
            <person name="Bougher N.L."/>
            <person name="Buchanan P."/>
            <person name="Buyck B."/>
            <person name="Bense V."/>
            <person name="Catcheside P."/>
            <person name="Chovatia M."/>
            <person name="Cooper J."/>
            <person name="Damon W."/>
            <person name="Desjardin D."/>
            <person name="Finy P."/>
            <person name="Geml J."/>
            <person name="Haridas S."/>
            <person name="Hughes K."/>
            <person name="Justo A."/>
            <person name="Karasinski D."/>
            <person name="Kautmanova I."/>
            <person name="Kiss B."/>
            <person name="Kocsube S."/>
            <person name="Kotiranta H."/>
            <person name="LaButti K.M."/>
            <person name="Lechner B.E."/>
            <person name="Liimatainen K."/>
            <person name="Lipzen A."/>
            <person name="Lukacs Z."/>
            <person name="Mihaltcheva S."/>
            <person name="Morgado L.N."/>
            <person name="Niskanen T."/>
            <person name="Noordeloos M.E."/>
            <person name="Ohm R.A."/>
            <person name="Ortiz-Santana B."/>
            <person name="Ovrebo C."/>
            <person name="Racz N."/>
            <person name="Riley R."/>
            <person name="Savchenko A."/>
            <person name="Shiryaev A."/>
            <person name="Soop K."/>
            <person name="Spirin V."/>
            <person name="Szebenyi C."/>
            <person name="Tomsovsky M."/>
            <person name="Tulloss R.E."/>
            <person name="Uehling J."/>
            <person name="Grigoriev I.V."/>
            <person name="Vagvolgyi C."/>
            <person name="Papp T."/>
            <person name="Martin F.M."/>
            <person name="Miettinen O."/>
            <person name="Hibbett D.S."/>
            <person name="Nagy L.G."/>
        </authorList>
    </citation>
    <scope>NUCLEOTIDE SEQUENCE [LARGE SCALE GENOMIC DNA]</scope>
    <source>
        <strain evidence="5 6">CBS 962.96</strain>
    </source>
</reference>
<evidence type="ECO:0000313" key="5">
    <source>
        <dbReference type="EMBL" id="THU99690.1"/>
    </source>
</evidence>
<dbReference type="Pfam" id="PF19977">
    <property type="entry name" value="xRRM"/>
    <property type="match status" value="1"/>
</dbReference>
<dbReference type="InterPro" id="IPR014886">
    <property type="entry name" value="La_xRRM"/>
</dbReference>
<organism evidence="5 6">
    <name type="scientific">Dendrothele bispora (strain CBS 962.96)</name>
    <dbReference type="NCBI Taxonomy" id="1314807"/>
    <lineage>
        <taxon>Eukaryota</taxon>
        <taxon>Fungi</taxon>
        <taxon>Dikarya</taxon>
        <taxon>Basidiomycota</taxon>
        <taxon>Agaricomycotina</taxon>
        <taxon>Agaricomycetes</taxon>
        <taxon>Agaricomycetidae</taxon>
        <taxon>Agaricales</taxon>
        <taxon>Agaricales incertae sedis</taxon>
        <taxon>Dendrothele</taxon>
    </lineage>
</organism>
<evidence type="ECO:0000256" key="3">
    <source>
        <dbReference type="SAM" id="MobiDB-lite"/>
    </source>
</evidence>
<feature type="compositionally biased region" description="Basic and acidic residues" evidence="3">
    <location>
        <begin position="319"/>
        <end position="330"/>
    </location>
</feature>
<evidence type="ECO:0000259" key="4">
    <source>
        <dbReference type="PROSITE" id="PS51939"/>
    </source>
</evidence>
<evidence type="ECO:0000256" key="1">
    <source>
        <dbReference type="ARBA" id="ARBA00022884"/>
    </source>
</evidence>
<dbReference type="Proteomes" id="UP000297245">
    <property type="component" value="Unassembled WGS sequence"/>
</dbReference>
<dbReference type="GO" id="GO:1904868">
    <property type="term" value="P:telomerase catalytic core complex assembly"/>
    <property type="evidence" value="ECO:0007669"/>
    <property type="project" value="InterPro"/>
</dbReference>
<protein>
    <recommendedName>
        <fullName evidence="4">XRRM domain-containing protein</fullName>
    </recommendedName>
</protein>
<dbReference type="InterPro" id="IPR045537">
    <property type="entry name" value="Lar7_xRRM"/>
</dbReference>
<accession>A0A4S8MBL5</accession>
<proteinExistence type="predicted"/>
<gene>
    <name evidence="5" type="ORF">K435DRAFT_937988</name>
</gene>
<keyword evidence="6" id="KW-1185">Reference proteome</keyword>